<keyword evidence="2" id="KW-0378">Hydrolase</keyword>
<feature type="binding site" evidence="4">
    <location>
        <position position="9"/>
    </location>
    <ligand>
        <name>Mg(2+)</name>
        <dbReference type="ChEBI" id="CHEBI:18420"/>
        <label>1</label>
    </ligand>
</feature>
<sequence length="100" mass="11663">MKPKIVSWNVCGLNEINKRLRIRNLLREWKANIVCLQETKLKMINMKIVKSLWSGIHVDWVCLASNGVLGGIVVMWDWRVVEKVEDFVGQYTVACLFKCR</sequence>
<evidence type="ECO:0000256" key="4">
    <source>
        <dbReference type="PIRSR" id="PIRSR604808-2"/>
    </source>
</evidence>
<evidence type="ECO:0000256" key="1">
    <source>
        <dbReference type="ARBA" id="ARBA00022723"/>
    </source>
</evidence>
<reference evidence="6" key="1">
    <citation type="submission" date="2020-12" db="EMBL/GenBank/DDBJ databases">
        <title>WGS assembly of Carya illinoinensis cv. Pawnee.</title>
        <authorList>
            <person name="Platts A."/>
            <person name="Shu S."/>
            <person name="Wright S."/>
            <person name="Barry K."/>
            <person name="Edger P."/>
            <person name="Pires J.C."/>
            <person name="Schmutz J."/>
        </authorList>
    </citation>
    <scope>NUCLEOTIDE SEQUENCE</scope>
    <source>
        <tissue evidence="6">Leaf</tissue>
    </source>
</reference>
<gene>
    <name evidence="6" type="ORF">CIPAW_01G183000</name>
</gene>
<evidence type="ECO:0000313" key="7">
    <source>
        <dbReference type="Proteomes" id="UP000811609"/>
    </source>
</evidence>
<comment type="cofactor">
    <cofactor evidence="4">
        <name>Mg(2+)</name>
        <dbReference type="ChEBI" id="CHEBI:18420"/>
    </cofactor>
    <cofactor evidence="4">
        <name>Mn(2+)</name>
        <dbReference type="ChEBI" id="CHEBI:29035"/>
    </cofactor>
    <text evidence="4">Probably binds two magnesium or manganese ions per subunit.</text>
</comment>
<dbReference type="GO" id="GO:0003906">
    <property type="term" value="F:DNA-(apurinic or apyrimidinic site) endonuclease activity"/>
    <property type="evidence" value="ECO:0007669"/>
    <property type="project" value="TreeGrafter"/>
</dbReference>
<dbReference type="GO" id="GO:0008311">
    <property type="term" value="F:double-stranded DNA 3'-5' DNA exonuclease activity"/>
    <property type="evidence" value="ECO:0007669"/>
    <property type="project" value="TreeGrafter"/>
</dbReference>
<keyword evidence="4" id="KW-0464">Manganese</keyword>
<organism evidence="6 7">
    <name type="scientific">Carya illinoinensis</name>
    <name type="common">Pecan</name>
    <dbReference type="NCBI Taxonomy" id="32201"/>
    <lineage>
        <taxon>Eukaryota</taxon>
        <taxon>Viridiplantae</taxon>
        <taxon>Streptophyta</taxon>
        <taxon>Embryophyta</taxon>
        <taxon>Tracheophyta</taxon>
        <taxon>Spermatophyta</taxon>
        <taxon>Magnoliopsida</taxon>
        <taxon>eudicotyledons</taxon>
        <taxon>Gunneridae</taxon>
        <taxon>Pentapetalae</taxon>
        <taxon>rosids</taxon>
        <taxon>fabids</taxon>
        <taxon>Fagales</taxon>
        <taxon>Juglandaceae</taxon>
        <taxon>Carya</taxon>
    </lineage>
</organism>
<dbReference type="Proteomes" id="UP000811609">
    <property type="component" value="Chromosome 1"/>
</dbReference>
<keyword evidence="1 4" id="KW-0479">Metal-binding</keyword>
<feature type="binding site" evidence="4">
    <location>
        <position position="38"/>
    </location>
    <ligand>
        <name>Mg(2+)</name>
        <dbReference type="ChEBI" id="CHEBI:18420"/>
        <label>1</label>
    </ligand>
</feature>
<dbReference type="Pfam" id="PF03372">
    <property type="entry name" value="Exo_endo_phos"/>
    <property type="match status" value="1"/>
</dbReference>
<keyword evidence="3 4" id="KW-0460">Magnesium</keyword>
<dbReference type="GO" id="GO:0005634">
    <property type="term" value="C:nucleus"/>
    <property type="evidence" value="ECO:0007669"/>
    <property type="project" value="TreeGrafter"/>
</dbReference>
<feature type="domain" description="Endonuclease/exonuclease/phosphatase" evidence="5">
    <location>
        <begin position="6"/>
        <end position="90"/>
    </location>
</feature>
<evidence type="ECO:0000313" key="6">
    <source>
        <dbReference type="EMBL" id="KAG6668612.1"/>
    </source>
</evidence>
<dbReference type="AlphaFoldDB" id="A0A8T1RRD2"/>
<evidence type="ECO:0000256" key="2">
    <source>
        <dbReference type="ARBA" id="ARBA00022801"/>
    </source>
</evidence>
<accession>A0A8T1RRD2</accession>
<dbReference type="PANTHER" id="PTHR22748">
    <property type="entry name" value="AP ENDONUCLEASE"/>
    <property type="match status" value="1"/>
</dbReference>
<protein>
    <recommendedName>
        <fullName evidence="5">Endonuclease/exonuclease/phosphatase domain-containing protein</fullName>
    </recommendedName>
</protein>
<evidence type="ECO:0000256" key="3">
    <source>
        <dbReference type="ARBA" id="ARBA00022842"/>
    </source>
</evidence>
<dbReference type="GO" id="GO:0006284">
    <property type="term" value="P:base-excision repair"/>
    <property type="evidence" value="ECO:0007669"/>
    <property type="project" value="TreeGrafter"/>
</dbReference>
<name>A0A8T1RRD2_CARIL</name>
<dbReference type="EMBL" id="CM031809">
    <property type="protein sequence ID" value="KAG6668612.1"/>
    <property type="molecule type" value="Genomic_DNA"/>
</dbReference>
<keyword evidence="7" id="KW-1185">Reference proteome</keyword>
<dbReference type="InterPro" id="IPR005135">
    <property type="entry name" value="Endo/exonuclease/phosphatase"/>
</dbReference>
<comment type="caution">
    <text evidence="6">The sequence shown here is derived from an EMBL/GenBank/DDBJ whole genome shotgun (WGS) entry which is preliminary data.</text>
</comment>
<dbReference type="InterPro" id="IPR004808">
    <property type="entry name" value="AP_endonuc_1"/>
</dbReference>
<dbReference type="GO" id="GO:0046872">
    <property type="term" value="F:metal ion binding"/>
    <property type="evidence" value="ECO:0007669"/>
    <property type="project" value="UniProtKB-KW"/>
</dbReference>
<evidence type="ECO:0000259" key="5">
    <source>
        <dbReference type="Pfam" id="PF03372"/>
    </source>
</evidence>
<proteinExistence type="predicted"/>
<dbReference type="GO" id="GO:0008081">
    <property type="term" value="F:phosphoric diester hydrolase activity"/>
    <property type="evidence" value="ECO:0007669"/>
    <property type="project" value="TreeGrafter"/>
</dbReference>
<dbReference type="PANTHER" id="PTHR22748:SF19">
    <property type="entry name" value="ENDONUCLEASE_EXONUCLEASE_PHOSPHATASE DOMAIN-CONTAINING PROTEIN"/>
    <property type="match status" value="1"/>
</dbReference>